<comment type="caution">
    <text evidence="3">The sequence shown here is derived from an EMBL/GenBank/DDBJ whole genome shotgun (WGS) entry which is preliminary data.</text>
</comment>
<feature type="region of interest" description="Disordered" evidence="1">
    <location>
        <begin position="24"/>
        <end position="52"/>
    </location>
</feature>
<sequence>MMKAKSLAVALFLGVAVLVGCSTTNTQDKNQNNTTNNGITTGDKGNLTTENPGDTDVVSSASLASDEETLKKALKDSWIVLVKNDITTDKDIVVEGDFTKPDKNDSNKMVPAGRTIALYENGDNNTTKSYTLTTPKVTVKSKDTKIEGGTIVGDIYVESDGFELENAKVEGNVYFSKQEYKDSFKKDDKSTVTGVQEVK</sequence>
<evidence type="ECO:0000313" key="4">
    <source>
        <dbReference type="Proteomes" id="UP000596929"/>
    </source>
</evidence>
<dbReference type="PROSITE" id="PS51257">
    <property type="entry name" value="PROKAR_LIPOPROTEIN"/>
    <property type="match status" value="1"/>
</dbReference>
<evidence type="ECO:0000313" key="3">
    <source>
        <dbReference type="EMBL" id="MBC5630601.1"/>
    </source>
</evidence>
<accession>A0ABR7DGR1</accession>
<keyword evidence="2" id="KW-0732">Signal</keyword>
<proteinExistence type="predicted"/>
<evidence type="ECO:0000256" key="2">
    <source>
        <dbReference type="SAM" id="SignalP"/>
    </source>
</evidence>
<feature type="signal peptide" evidence="2">
    <location>
        <begin position="1"/>
        <end position="26"/>
    </location>
</feature>
<dbReference type="EMBL" id="JACOOO010000041">
    <property type="protein sequence ID" value="MBC5630601.1"/>
    <property type="molecule type" value="Genomic_DNA"/>
</dbReference>
<evidence type="ECO:0000256" key="1">
    <source>
        <dbReference type="SAM" id="MobiDB-lite"/>
    </source>
</evidence>
<feature type="chain" id="PRO_5045635700" evidence="2">
    <location>
        <begin position="27"/>
        <end position="199"/>
    </location>
</feature>
<dbReference type="Proteomes" id="UP000596929">
    <property type="component" value="Unassembled WGS sequence"/>
</dbReference>
<organism evidence="3 4">
    <name type="scientific">Clostridium hominis</name>
    <dbReference type="NCBI Taxonomy" id="2763036"/>
    <lineage>
        <taxon>Bacteria</taxon>
        <taxon>Bacillati</taxon>
        <taxon>Bacillota</taxon>
        <taxon>Clostridia</taxon>
        <taxon>Eubacteriales</taxon>
        <taxon>Clostridiaceae</taxon>
        <taxon>Clostridium</taxon>
    </lineage>
</organism>
<protein>
    <submittedName>
        <fullName evidence="3">Lipofamily protein</fullName>
    </submittedName>
</protein>
<keyword evidence="4" id="KW-1185">Reference proteome</keyword>
<feature type="compositionally biased region" description="Low complexity" evidence="1">
    <location>
        <begin position="24"/>
        <end position="46"/>
    </location>
</feature>
<dbReference type="RefSeq" id="WP_032119327.1">
    <property type="nucleotide sequence ID" value="NZ_JACOOO010000041.1"/>
</dbReference>
<gene>
    <name evidence="3" type="ORF">H8S20_17220</name>
</gene>
<name>A0ABR7DGR1_9CLOT</name>
<reference evidence="3 4" key="1">
    <citation type="submission" date="2020-08" db="EMBL/GenBank/DDBJ databases">
        <title>Genome public.</title>
        <authorList>
            <person name="Liu C."/>
            <person name="Sun Q."/>
        </authorList>
    </citation>
    <scope>NUCLEOTIDE SEQUENCE [LARGE SCALE GENOMIC DNA]</scope>
    <source>
        <strain evidence="3 4">NSJ-6</strain>
    </source>
</reference>